<organism evidence="2 3">
    <name type="scientific">Ruthenibacterium intestinale</name>
    <dbReference type="NCBI Taxonomy" id="3133163"/>
    <lineage>
        <taxon>Bacteria</taxon>
        <taxon>Bacillati</taxon>
        <taxon>Bacillota</taxon>
        <taxon>Clostridia</taxon>
        <taxon>Eubacteriales</taxon>
        <taxon>Oscillospiraceae</taxon>
        <taxon>Ruthenibacterium</taxon>
    </lineage>
</organism>
<sequence length="241" mass="27723">MIGTMGIPVMTTKPENELPLRHELKHRINLREDLVLSQRLKKLFAHDKNAGPGGTYRVTSLYFDTPYDSALREKIDGVNRREKFRLRYYGTDTSFIRLEKKYKISGLCGKRSARMTQEQVKELLSGSSEFLLDSDEPLFIELYSKIKGKGLSPKTIVRYDREAFLYAPGNVRITLDRDIRTGLGNVDFLNPAIFYMHTMEHCTVLEVKYDAFLPELVRMAVQVPGRQAAACSKYALSRRFD</sequence>
<dbReference type="EMBL" id="JBBMFA010000101">
    <property type="protein sequence ID" value="MEQ2521048.1"/>
    <property type="molecule type" value="Genomic_DNA"/>
</dbReference>
<dbReference type="CDD" id="cd07750">
    <property type="entry name" value="PolyPPase_VTC_like"/>
    <property type="match status" value="1"/>
</dbReference>
<name>A0ABV1GHC6_9FIRM</name>
<dbReference type="Pfam" id="PF09359">
    <property type="entry name" value="VTC"/>
    <property type="match status" value="1"/>
</dbReference>
<evidence type="ECO:0000313" key="3">
    <source>
        <dbReference type="Proteomes" id="UP001477672"/>
    </source>
</evidence>
<reference evidence="2 3" key="1">
    <citation type="submission" date="2024-03" db="EMBL/GenBank/DDBJ databases">
        <title>Human intestinal bacterial collection.</title>
        <authorList>
            <person name="Pauvert C."/>
            <person name="Hitch T.C.A."/>
            <person name="Clavel T."/>
        </authorList>
    </citation>
    <scope>NUCLEOTIDE SEQUENCE [LARGE SCALE GENOMIC DNA]</scope>
    <source>
        <strain evidence="2 3">CLA-JM-H11</strain>
    </source>
</reference>
<evidence type="ECO:0000259" key="1">
    <source>
        <dbReference type="Pfam" id="PF09359"/>
    </source>
</evidence>
<dbReference type="Proteomes" id="UP001477672">
    <property type="component" value="Unassembled WGS sequence"/>
</dbReference>
<proteinExistence type="predicted"/>
<protein>
    <submittedName>
        <fullName evidence="2">Polyphosphate polymerase domain-containing protein</fullName>
    </submittedName>
</protein>
<dbReference type="InterPro" id="IPR018966">
    <property type="entry name" value="VTC_domain"/>
</dbReference>
<evidence type="ECO:0000313" key="2">
    <source>
        <dbReference type="EMBL" id="MEQ2521048.1"/>
    </source>
</evidence>
<feature type="domain" description="VTC" evidence="1">
    <location>
        <begin position="21"/>
        <end position="236"/>
    </location>
</feature>
<keyword evidence="3" id="KW-1185">Reference proteome</keyword>
<dbReference type="Gene3D" id="3.20.100.30">
    <property type="entry name" value="VTC, catalytic tunnel domain"/>
    <property type="match status" value="1"/>
</dbReference>
<gene>
    <name evidence="2" type="ORF">WMO24_11510</name>
</gene>
<accession>A0ABV1GHC6</accession>
<dbReference type="InterPro" id="IPR042267">
    <property type="entry name" value="VTC_sf"/>
</dbReference>
<dbReference type="RefSeq" id="WP_349216589.1">
    <property type="nucleotide sequence ID" value="NZ_JBBMFA010000101.1"/>
</dbReference>
<comment type="caution">
    <text evidence="2">The sequence shown here is derived from an EMBL/GenBank/DDBJ whole genome shotgun (WGS) entry which is preliminary data.</text>
</comment>